<dbReference type="InterPro" id="IPR006076">
    <property type="entry name" value="FAD-dep_OxRdtase"/>
</dbReference>
<name>Q59157_AGRTU</name>
<protein>
    <submittedName>
        <fullName evidence="3">NoxB</fullName>
        <ecNumber evidence="3">1.5.1.19</ecNumber>
    </submittedName>
</protein>
<dbReference type="Gene3D" id="3.30.9.10">
    <property type="entry name" value="D-Amino Acid Oxidase, subunit A, domain 2"/>
    <property type="match status" value="1"/>
</dbReference>
<organism evidence="3">
    <name type="scientific">Agrobacterium tumefaciens</name>
    <dbReference type="NCBI Taxonomy" id="358"/>
    <lineage>
        <taxon>Bacteria</taxon>
        <taxon>Pseudomonadati</taxon>
        <taxon>Pseudomonadota</taxon>
        <taxon>Alphaproteobacteria</taxon>
        <taxon>Hyphomicrobiales</taxon>
        <taxon>Rhizobiaceae</taxon>
        <taxon>Rhizobium/Agrobacterium group</taxon>
        <taxon>Agrobacterium</taxon>
        <taxon>Agrobacterium tumefaciens complex</taxon>
    </lineage>
</organism>
<sequence>MDHEFETAIVGGGVVGAAIGYGLAKLGRRVIIIDGADDALRASRTNFGLIWVQGKGDEYPAYHRITRQSAELWPGFASELKELTGVDVEYRRNGGLLFCASEAQAEEEKAIGEKMAAIHPDYAFEMLERSHRRMLPDIRLGPKVCSASFSHMDGDVNPLLVLRAMLDGFVRLGGTLMTGEHVDSIAPTLGGFRLATDGLTIEAERVIIAAGNDSMAFAKSLDLPLLLVPEKGQLLITERVAPVFPYAASGIRQTMTGTFQLGVTNERVGRSTDVTAAGARHIANRAINVMPDVGALRVIRQWAGLRVLTPDGVPVYDRSRRYPGIHVVACHSGVTLAALHAGPFAEWLAAGGREPSYDAFRGSRFKMGIAA</sequence>
<dbReference type="InterPro" id="IPR036188">
    <property type="entry name" value="FAD/NAD-bd_sf"/>
</dbReference>
<dbReference type="SUPFAM" id="SSF54373">
    <property type="entry name" value="FAD-linked reductases, C-terminal domain"/>
    <property type="match status" value="1"/>
</dbReference>
<gene>
    <name evidence="3" type="primary">noxB</name>
</gene>
<evidence type="ECO:0000259" key="2">
    <source>
        <dbReference type="Pfam" id="PF01266"/>
    </source>
</evidence>
<dbReference type="Gene3D" id="3.50.50.60">
    <property type="entry name" value="FAD/NAD(P)-binding domain"/>
    <property type="match status" value="1"/>
</dbReference>
<reference evidence="3" key="1">
    <citation type="journal article" date="1987" name="Eur. J. Biochem.">
        <title>The Noc region of Ti plasmid C58 codes for arginase and ornithine cyclodeaminase.</title>
        <authorList>
            <person name="Sans N."/>
            <person name="Schroder G."/>
            <person name="Schroder J."/>
        </authorList>
    </citation>
    <scope>NUCLEOTIDE SEQUENCE</scope>
</reference>
<accession>Q59157</accession>
<dbReference type="SUPFAM" id="SSF51905">
    <property type="entry name" value="FAD/NAD(P)-binding domain"/>
    <property type="match status" value="1"/>
</dbReference>
<dbReference type="AlphaFoldDB" id="Q59157"/>
<evidence type="ECO:0000256" key="1">
    <source>
        <dbReference type="ARBA" id="ARBA00023002"/>
    </source>
</evidence>
<proteinExistence type="predicted"/>
<feature type="domain" description="FAD dependent oxidoreductase" evidence="2">
    <location>
        <begin position="8"/>
        <end position="346"/>
    </location>
</feature>
<dbReference type="Pfam" id="PF01266">
    <property type="entry name" value="DAO"/>
    <property type="match status" value="1"/>
</dbReference>
<keyword evidence="1 3" id="KW-0560">Oxidoreductase</keyword>
<reference evidence="3" key="2">
    <citation type="journal article" date="1994" name="J. Bacteriol.">
        <title>Octopine and nopaline oxidases from Ti plasmids of Agrobacterium tumefaciens: molecular analysis, relationship, and functional characterization.</title>
        <authorList>
            <person name="Zanker H."/>
            <person name="Lurz G."/>
            <person name="Langridge U."/>
            <person name="Langridge P."/>
            <person name="Kreusch D."/>
            <person name="Schroeder J."/>
        </authorList>
    </citation>
    <scope>NUCLEOTIDE SEQUENCE</scope>
</reference>
<dbReference type="GO" id="GO:0005737">
    <property type="term" value="C:cytoplasm"/>
    <property type="evidence" value="ECO:0007669"/>
    <property type="project" value="TreeGrafter"/>
</dbReference>
<dbReference type="PANTHER" id="PTHR13847:SF287">
    <property type="entry name" value="FAD-DEPENDENT OXIDOREDUCTASE DOMAIN-CONTAINING PROTEIN 1"/>
    <property type="match status" value="1"/>
</dbReference>
<dbReference type="GO" id="GO:0047829">
    <property type="term" value="F:D-nopaline dehydrogenase activity"/>
    <property type="evidence" value="ECO:0007669"/>
    <property type="project" value="UniProtKB-EC"/>
</dbReference>
<dbReference type="EC" id="1.5.1.19" evidence="3"/>
<dbReference type="PIR" id="S55578">
    <property type="entry name" value="S55578"/>
</dbReference>
<dbReference type="BioCyc" id="MetaCyc:MONOMER-11551"/>
<evidence type="ECO:0000313" key="3">
    <source>
        <dbReference type="EMBL" id="CAA82962.1"/>
    </source>
</evidence>
<dbReference type="PANTHER" id="PTHR13847">
    <property type="entry name" value="SARCOSINE DEHYDROGENASE-RELATED"/>
    <property type="match status" value="1"/>
</dbReference>
<dbReference type="EMBL" id="Z30316">
    <property type="protein sequence ID" value="CAA82962.1"/>
    <property type="molecule type" value="Genomic_DNA"/>
</dbReference>